<accession>A0ABR8LUL8</accession>
<sequence>MKKLSYTFLVMFCLALTLSGCREETTGEKVEDAVESVADDVEDAVD</sequence>
<evidence type="ECO:0000313" key="1">
    <source>
        <dbReference type="EMBL" id="MBD3863296.1"/>
    </source>
</evidence>
<evidence type="ECO:0000313" key="2">
    <source>
        <dbReference type="Proteomes" id="UP000627521"/>
    </source>
</evidence>
<keyword evidence="2" id="KW-1185">Reference proteome</keyword>
<reference evidence="1 2" key="1">
    <citation type="submission" date="2020-09" db="EMBL/GenBank/DDBJ databases">
        <title>Bacillus nautilus sp. nov., Chryseoglobus crepusculi sp. nov, and Psychrobacter noctis sp. nov., isolated from deep-sea sponges from the equatorial Atlantic.</title>
        <authorList>
            <person name="Stennett H.L."/>
            <person name="Williams S.E."/>
        </authorList>
    </citation>
    <scope>NUCLEOTIDE SEQUENCE [LARGE SCALE GENOMIC DNA]</scope>
    <source>
        <strain evidence="1 2">28M-24</strain>
    </source>
</reference>
<protein>
    <submittedName>
        <fullName evidence="1">Uncharacterized protein</fullName>
    </submittedName>
</protein>
<dbReference type="Proteomes" id="UP000627521">
    <property type="component" value="Unassembled WGS sequence"/>
</dbReference>
<organism evidence="1 2">
    <name type="scientific">Olleya marilimosa</name>
    <dbReference type="NCBI Taxonomy" id="272164"/>
    <lineage>
        <taxon>Bacteria</taxon>
        <taxon>Pseudomonadati</taxon>
        <taxon>Bacteroidota</taxon>
        <taxon>Flavobacteriia</taxon>
        <taxon>Flavobacteriales</taxon>
        <taxon>Flavobacteriaceae</taxon>
    </lineage>
</organism>
<gene>
    <name evidence="1" type="ORF">IEG06_07515</name>
</gene>
<comment type="caution">
    <text evidence="1">The sequence shown here is derived from an EMBL/GenBank/DDBJ whole genome shotgun (WGS) entry which is preliminary data.</text>
</comment>
<name>A0ABR8LUL8_9FLAO</name>
<dbReference type="RefSeq" id="WP_191099631.1">
    <property type="nucleotide sequence ID" value="NZ_CAXBHU010000003.1"/>
</dbReference>
<proteinExistence type="predicted"/>
<dbReference type="EMBL" id="JACXXH010000003">
    <property type="protein sequence ID" value="MBD3863296.1"/>
    <property type="molecule type" value="Genomic_DNA"/>
</dbReference>
<dbReference type="PROSITE" id="PS51257">
    <property type="entry name" value="PROKAR_LIPOPROTEIN"/>
    <property type="match status" value="1"/>
</dbReference>